<keyword evidence="1" id="KW-0732">Signal</keyword>
<proteinExistence type="predicted"/>
<feature type="signal peptide" evidence="1">
    <location>
        <begin position="1"/>
        <end position="25"/>
    </location>
</feature>
<reference evidence="3" key="2">
    <citation type="submission" date="2023-07" db="EMBL/GenBank/DDBJ databases">
        <title>Genome mining of underrepresented organisms for secondary metabolites.</title>
        <authorList>
            <person name="D'Agostino P.M."/>
        </authorList>
    </citation>
    <scope>NUCLEOTIDE SEQUENCE [LARGE SCALE GENOMIC DNA]</scope>
    <source>
        <strain evidence="3">WS4403</strain>
    </source>
</reference>
<dbReference type="Proteomes" id="UP001195624">
    <property type="component" value="Unassembled WGS sequence"/>
</dbReference>
<sequence>MAIKKTVGMLSLLAALCGASTMAAAAQTAMPVASVPAVQKISLLNGKLAFDLPGYEVQAVPGDAPGKMYVNKQDKRVLIIGEEPVPLIARGGSDADFLEGMKVIRDKQKQVSPDYKVISEKTEKVKGLDVYHIEATNVMGGNHVVQTTLLAAGDDKITVIQIISGASNQAAHQLAVNKILAK</sequence>
<protein>
    <recommendedName>
        <fullName evidence="4">DUF1795 domain-containing protein</fullName>
    </recommendedName>
</protein>
<evidence type="ECO:0000313" key="2">
    <source>
        <dbReference type="EMBL" id="MBP2170848.1"/>
    </source>
</evidence>
<feature type="chain" id="PRO_5045795759" description="DUF1795 domain-containing protein" evidence="1">
    <location>
        <begin position="26"/>
        <end position="182"/>
    </location>
</feature>
<comment type="caution">
    <text evidence="2">The sequence shown here is derived from an EMBL/GenBank/DDBJ whole genome shotgun (WGS) entry which is preliminary data.</text>
</comment>
<organism evidence="2 3">
    <name type="scientific">Winslowiella toletana</name>
    <dbReference type="NCBI Taxonomy" id="92490"/>
    <lineage>
        <taxon>Bacteria</taxon>
        <taxon>Pseudomonadati</taxon>
        <taxon>Pseudomonadota</taxon>
        <taxon>Gammaproteobacteria</taxon>
        <taxon>Enterobacterales</taxon>
        <taxon>Erwiniaceae</taxon>
        <taxon>Winslowiella</taxon>
    </lineage>
</organism>
<reference evidence="2 3" key="1">
    <citation type="submission" date="2021-03" db="EMBL/GenBank/DDBJ databases">
        <authorList>
            <person name="D'Agostino P."/>
            <person name="Huntemann M."/>
            <person name="Clum A."/>
            <person name="Spunde A."/>
            <person name="Palaniappan K."/>
            <person name="Ritter S."/>
            <person name="Mikhailova N."/>
            <person name="Chen I.-M."/>
            <person name="Stamatis D."/>
            <person name="Reddy T."/>
            <person name="O'Malley R."/>
            <person name="Daum C."/>
            <person name="Shapiro N."/>
            <person name="Ivanova N."/>
            <person name="Kyrpides N."/>
            <person name="Woyke T."/>
        </authorList>
    </citation>
    <scope>NUCLEOTIDE SEQUENCE [LARGE SCALE GENOMIC DNA]</scope>
    <source>
        <strain evidence="2 3">WS4403</strain>
    </source>
</reference>
<evidence type="ECO:0000256" key="1">
    <source>
        <dbReference type="SAM" id="SignalP"/>
    </source>
</evidence>
<dbReference type="RefSeq" id="WP_017801768.1">
    <property type="nucleotide sequence ID" value="NZ_JAGGMQ010000001.1"/>
</dbReference>
<keyword evidence="3" id="KW-1185">Reference proteome</keyword>
<evidence type="ECO:0008006" key="4">
    <source>
        <dbReference type="Google" id="ProtNLM"/>
    </source>
</evidence>
<dbReference type="Gene3D" id="3.40.1000.10">
    <property type="entry name" value="Mog1/PsbP, alpha/beta/alpha sandwich"/>
    <property type="match status" value="1"/>
</dbReference>
<evidence type="ECO:0000313" key="3">
    <source>
        <dbReference type="Proteomes" id="UP001195624"/>
    </source>
</evidence>
<dbReference type="EMBL" id="JAGGMQ010000001">
    <property type="protein sequence ID" value="MBP2170848.1"/>
    <property type="molecule type" value="Genomic_DNA"/>
</dbReference>
<accession>A0ABS4PG26</accession>
<name>A0ABS4PG26_9GAMM</name>
<gene>
    <name evidence="2" type="ORF">J2125_004040</name>
</gene>